<organism evidence="1 2">
    <name type="scientific">Paenibacillus barengoltzii J12</name>
    <dbReference type="NCBI Taxonomy" id="935846"/>
    <lineage>
        <taxon>Bacteria</taxon>
        <taxon>Bacillati</taxon>
        <taxon>Bacillota</taxon>
        <taxon>Bacilli</taxon>
        <taxon>Bacillales</taxon>
        <taxon>Paenibacillaceae</taxon>
        <taxon>Paenibacillus</taxon>
    </lineage>
</organism>
<comment type="caution">
    <text evidence="1">The sequence shown here is derived from an EMBL/GenBank/DDBJ whole genome shotgun (WGS) entry which is preliminary data.</text>
</comment>
<keyword evidence="2" id="KW-1185">Reference proteome</keyword>
<evidence type="ECO:0000313" key="2">
    <source>
        <dbReference type="Proteomes" id="UP000192939"/>
    </source>
</evidence>
<evidence type="ECO:0008006" key="3">
    <source>
        <dbReference type="Google" id="ProtNLM"/>
    </source>
</evidence>
<accession>A0ABY1LUZ7</accession>
<protein>
    <recommendedName>
        <fullName evidence="3">NAD/NADP transhydrogenase alpha subunit</fullName>
    </recommendedName>
</protein>
<evidence type="ECO:0000313" key="1">
    <source>
        <dbReference type="EMBL" id="SME95796.1"/>
    </source>
</evidence>
<dbReference type="EMBL" id="FXAE01000003">
    <property type="protein sequence ID" value="SME95796.1"/>
    <property type="molecule type" value="Genomic_DNA"/>
</dbReference>
<name>A0ABY1LUZ7_9BACL</name>
<reference evidence="1 2" key="1">
    <citation type="submission" date="2017-04" db="EMBL/GenBank/DDBJ databases">
        <authorList>
            <person name="Varghese N."/>
            <person name="Submissions S."/>
        </authorList>
    </citation>
    <scope>NUCLEOTIDE SEQUENCE [LARGE SCALE GENOMIC DNA]</scope>
    <source>
        <strain evidence="1 2">J12</strain>
    </source>
</reference>
<gene>
    <name evidence="1" type="ORF">SAMN02744124_00447</name>
</gene>
<proteinExistence type="predicted"/>
<sequence length="96" mass="10986">MRDHMRCISVYTDNFEQFSDVFEQVLDLNLGENDEREVDGLMVSDSGEVPEHYLERMSAKPEVVVMKDKTRGITILQHGKVFEVLLPTETAEVAVK</sequence>
<dbReference type="Proteomes" id="UP000192939">
    <property type="component" value="Unassembled WGS sequence"/>
</dbReference>